<comment type="caution">
    <text evidence="2">The sequence shown here is derived from an EMBL/GenBank/DDBJ whole genome shotgun (WGS) entry which is preliminary data.</text>
</comment>
<proteinExistence type="predicted"/>
<reference evidence="2" key="1">
    <citation type="journal article" date="2015" name="Nature">
        <title>Complex archaea that bridge the gap between prokaryotes and eukaryotes.</title>
        <authorList>
            <person name="Spang A."/>
            <person name="Saw J.H."/>
            <person name="Jorgensen S.L."/>
            <person name="Zaremba-Niedzwiedzka K."/>
            <person name="Martijn J."/>
            <person name="Lind A.E."/>
            <person name="van Eijk R."/>
            <person name="Schleper C."/>
            <person name="Guy L."/>
            <person name="Ettema T.J."/>
        </authorList>
    </citation>
    <scope>NUCLEOTIDE SEQUENCE</scope>
</reference>
<feature type="domain" description="Polysaccharide pyruvyl transferase" evidence="1">
    <location>
        <begin position="28"/>
        <end position="230"/>
    </location>
</feature>
<name>A0A0F9CSF3_9ZZZZ</name>
<accession>A0A0F9CSF3</accession>
<evidence type="ECO:0000259" key="1">
    <source>
        <dbReference type="Pfam" id="PF04230"/>
    </source>
</evidence>
<evidence type="ECO:0000313" key="2">
    <source>
        <dbReference type="EMBL" id="KKL44391.1"/>
    </source>
</evidence>
<dbReference type="AlphaFoldDB" id="A0A0F9CSF3"/>
<protein>
    <recommendedName>
        <fullName evidence="1">Polysaccharide pyruvyl transferase domain-containing protein</fullName>
    </recommendedName>
</protein>
<sequence length="271" mass="31513">MLLNISYFEPIFKPLQGKKIGYIQNRDNIGGQIHQQGILQLFKKFKIQYNIFKVPKKDVKWDECFFKNTDEFVISGGGIMGKCLQTPQITLNIKNNYTLNIALHLRARIKALKTGKKVTILPQSFQGKEDLPYYKVFVRECISRQFYKGAILAPDLGLGFDYDNDVQEPILPQGIWLKTKTYEGIIYHKNNLGDPVDYCKTIKEYVDLAAKYKHIITDRCHFAIAGLLANQNSNYQRKITLVPNTYHKNWGLWLSWLHNLGVKWTNNIDEY</sequence>
<dbReference type="EMBL" id="LAZR01034777">
    <property type="protein sequence ID" value="KKL44391.1"/>
    <property type="molecule type" value="Genomic_DNA"/>
</dbReference>
<dbReference type="Pfam" id="PF04230">
    <property type="entry name" value="PS_pyruv_trans"/>
    <property type="match status" value="1"/>
</dbReference>
<organism evidence="2">
    <name type="scientific">marine sediment metagenome</name>
    <dbReference type="NCBI Taxonomy" id="412755"/>
    <lineage>
        <taxon>unclassified sequences</taxon>
        <taxon>metagenomes</taxon>
        <taxon>ecological metagenomes</taxon>
    </lineage>
</organism>
<gene>
    <name evidence="2" type="ORF">LCGC14_2366150</name>
</gene>
<dbReference type="InterPro" id="IPR007345">
    <property type="entry name" value="Polysacch_pyruvyl_Trfase"/>
</dbReference>